<accession>A0A8T4KQY1</accession>
<dbReference type="InterPro" id="IPR002136">
    <property type="entry name" value="Ribosomal_uL4"/>
</dbReference>
<dbReference type="AlphaFoldDB" id="A0A8T4KQY1"/>
<keyword evidence="2" id="KW-0699">rRNA-binding</keyword>
<sequence length="273" mass="30299">MKEANVFSVSGEKAHSIKLPEVFNEPYHPELIKRAALSAISARFQPKGTYPDAGREVVTEYRSLRSLPAMERTMNVDKARKPRTKHRRGLLAGDVAAIPGVVGGPKSHPPKALKTLHERINEKERRLAIKSAIAASCDRKLVIAHGHKISEGVELPIIIEKGIEKLKKTKDVCEMLKALKLWQDVERAKKKKLRSGKAKRRGRKYARRKSALIVVLGSKEGIYRAARNIPGIDVIELRNLNAEVLAPGAKAGRLVIWSENAVNELAEKEKVSA</sequence>
<gene>
    <name evidence="8" type="primary">rpl4p</name>
    <name evidence="8" type="ORF">J4415_02765</name>
</gene>
<dbReference type="GO" id="GO:0003735">
    <property type="term" value="F:structural constituent of ribosome"/>
    <property type="evidence" value="ECO:0007669"/>
    <property type="project" value="InterPro"/>
</dbReference>
<dbReference type="GO" id="GO:0019843">
    <property type="term" value="F:rRNA binding"/>
    <property type="evidence" value="ECO:0007669"/>
    <property type="project" value="UniProtKB-KW"/>
</dbReference>
<evidence type="ECO:0000256" key="2">
    <source>
        <dbReference type="ARBA" id="ARBA00022730"/>
    </source>
</evidence>
<proteinExistence type="inferred from homology"/>
<dbReference type="EMBL" id="JAGVWD010000039">
    <property type="protein sequence ID" value="MBS3057528.1"/>
    <property type="molecule type" value="Genomic_DNA"/>
</dbReference>
<protein>
    <recommendedName>
        <fullName evidence="6 7">50S ribosomal protein L4</fullName>
    </recommendedName>
</protein>
<evidence type="ECO:0000256" key="5">
    <source>
        <dbReference type="ARBA" id="ARBA00023274"/>
    </source>
</evidence>
<dbReference type="GO" id="GO:1990904">
    <property type="term" value="C:ribonucleoprotein complex"/>
    <property type="evidence" value="ECO:0007669"/>
    <property type="project" value="UniProtKB-KW"/>
</dbReference>
<reference evidence="8" key="2">
    <citation type="submission" date="2021-05" db="EMBL/GenBank/DDBJ databases">
        <title>Protein family content uncovers lineage relationships and bacterial pathway maintenance mechanisms in DPANN archaea.</title>
        <authorList>
            <person name="Castelle C.J."/>
            <person name="Meheust R."/>
            <person name="Jaffe A.L."/>
            <person name="Seitz K."/>
            <person name="Gong X."/>
            <person name="Baker B.J."/>
            <person name="Banfield J.F."/>
        </authorList>
    </citation>
    <scope>NUCLEOTIDE SEQUENCE</scope>
    <source>
        <strain evidence="8">RIFCSPHIGHO2_01_FULL_AR10_44_11</strain>
    </source>
</reference>
<dbReference type="Gene3D" id="3.40.1370.10">
    <property type="match status" value="1"/>
</dbReference>
<comment type="caution">
    <text evidence="8">The sequence shown here is derived from an EMBL/GenBank/DDBJ whole genome shotgun (WGS) entry which is preliminary data.</text>
</comment>
<evidence type="ECO:0000313" key="9">
    <source>
        <dbReference type="Proteomes" id="UP000677687"/>
    </source>
</evidence>
<dbReference type="NCBIfam" id="TIGR03672">
    <property type="entry name" value="rpl4p_arch"/>
    <property type="match status" value="1"/>
</dbReference>
<comment type="similarity">
    <text evidence="1">Belongs to the universal ribosomal protein uL4 family.</text>
</comment>
<dbReference type="InterPro" id="IPR023574">
    <property type="entry name" value="Ribosomal_uL4_dom_sf"/>
</dbReference>
<evidence type="ECO:0000256" key="1">
    <source>
        <dbReference type="ARBA" id="ARBA00010528"/>
    </source>
</evidence>
<organism evidence="8 9">
    <name type="scientific">Candidatus Iainarchaeum sp</name>
    <dbReference type="NCBI Taxonomy" id="3101447"/>
    <lineage>
        <taxon>Archaea</taxon>
        <taxon>Candidatus Iainarchaeota</taxon>
        <taxon>Candidatus Iainarchaeia</taxon>
        <taxon>Candidatus Iainarchaeales</taxon>
        <taxon>Candidatus Iainarchaeaceae</taxon>
        <taxon>Candidatus Iainarchaeum</taxon>
    </lineage>
</organism>
<dbReference type="InterPro" id="IPR019970">
    <property type="entry name" value="Ribosomall_uL4-arc"/>
</dbReference>
<dbReference type="GO" id="GO:0005840">
    <property type="term" value="C:ribosome"/>
    <property type="evidence" value="ECO:0007669"/>
    <property type="project" value="UniProtKB-KW"/>
</dbReference>
<dbReference type="Pfam" id="PF00573">
    <property type="entry name" value="Ribosomal_L4"/>
    <property type="match status" value="1"/>
</dbReference>
<dbReference type="GO" id="GO:0006412">
    <property type="term" value="P:translation"/>
    <property type="evidence" value="ECO:0007669"/>
    <property type="project" value="InterPro"/>
</dbReference>
<keyword evidence="5" id="KW-0687">Ribonucleoprotein</keyword>
<name>A0A8T4KQY1_9ARCH</name>
<dbReference type="SUPFAM" id="SSF52166">
    <property type="entry name" value="Ribosomal protein L4"/>
    <property type="match status" value="1"/>
</dbReference>
<evidence type="ECO:0000256" key="3">
    <source>
        <dbReference type="ARBA" id="ARBA00022884"/>
    </source>
</evidence>
<dbReference type="InterPro" id="IPR045240">
    <property type="entry name" value="Ribosomal_uL4_euk/arch"/>
</dbReference>
<evidence type="ECO:0000256" key="7">
    <source>
        <dbReference type="NCBIfam" id="TIGR03672"/>
    </source>
</evidence>
<dbReference type="PANTHER" id="PTHR19431">
    <property type="entry name" value="60S RIBOSOMAL PROTEIN L4"/>
    <property type="match status" value="1"/>
</dbReference>
<reference evidence="8" key="1">
    <citation type="submission" date="2021-03" db="EMBL/GenBank/DDBJ databases">
        <authorList>
            <person name="Jaffe A."/>
        </authorList>
    </citation>
    <scope>NUCLEOTIDE SEQUENCE</scope>
    <source>
        <strain evidence="8">RIFCSPHIGHO2_01_FULL_AR10_44_11</strain>
    </source>
</reference>
<keyword evidence="4 8" id="KW-0689">Ribosomal protein</keyword>
<dbReference type="Proteomes" id="UP000677687">
    <property type="component" value="Unassembled WGS sequence"/>
</dbReference>
<evidence type="ECO:0000256" key="4">
    <source>
        <dbReference type="ARBA" id="ARBA00022980"/>
    </source>
</evidence>
<evidence type="ECO:0000256" key="6">
    <source>
        <dbReference type="ARBA" id="ARBA00035462"/>
    </source>
</evidence>
<keyword evidence="3" id="KW-0694">RNA-binding</keyword>
<evidence type="ECO:0000313" key="8">
    <source>
        <dbReference type="EMBL" id="MBS3057528.1"/>
    </source>
</evidence>